<dbReference type="GO" id="GO:0005829">
    <property type="term" value="C:cytosol"/>
    <property type="evidence" value="ECO:0007669"/>
    <property type="project" value="TreeGrafter"/>
</dbReference>
<feature type="domain" description="Helicase C-terminal" evidence="13">
    <location>
        <begin position="226"/>
        <end position="386"/>
    </location>
</feature>
<keyword evidence="6 11" id="KW-0067">ATP-binding</keyword>
<dbReference type="KEGG" id="bpsi:IX83_02820"/>
<dbReference type="STRING" id="1072685.IX83_02820"/>
<dbReference type="InterPro" id="IPR011545">
    <property type="entry name" value="DEAD/DEAH_box_helicase_dom"/>
</dbReference>
<dbReference type="GO" id="GO:0003676">
    <property type="term" value="F:nucleic acid binding"/>
    <property type="evidence" value="ECO:0007669"/>
    <property type="project" value="InterPro"/>
</dbReference>
<proteinExistence type="inferred from homology"/>
<evidence type="ECO:0000259" key="12">
    <source>
        <dbReference type="PROSITE" id="PS51192"/>
    </source>
</evidence>
<dbReference type="SUPFAM" id="SSF52540">
    <property type="entry name" value="P-loop containing nucleoside triphosphate hydrolases"/>
    <property type="match status" value="1"/>
</dbReference>
<keyword evidence="3 11" id="KW-0547">Nucleotide-binding</keyword>
<dbReference type="CDD" id="cd00268">
    <property type="entry name" value="DEADc"/>
    <property type="match status" value="1"/>
</dbReference>
<evidence type="ECO:0000256" key="1">
    <source>
        <dbReference type="ARBA" id="ARBA00012552"/>
    </source>
</evidence>
<keyword evidence="4 11" id="KW-0378">Hydrolase</keyword>
<dbReference type="InterPro" id="IPR044742">
    <property type="entry name" value="DEAD/DEAH_RhlB"/>
</dbReference>
<dbReference type="EC" id="3.6.4.13" evidence="1"/>
<dbReference type="CDD" id="cd18787">
    <property type="entry name" value="SF2_C_DEAD"/>
    <property type="match status" value="1"/>
</dbReference>
<dbReference type="PROSITE" id="PS51195">
    <property type="entry name" value="Q_MOTIF"/>
    <property type="match status" value="1"/>
</dbReference>
<dbReference type="InterPro" id="IPR000629">
    <property type="entry name" value="RNA-helicase_DEAD-box_CS"/>
</dbReference>
<evidence type="ECO:0000256" key="4">
    <source>
        <dbReference type="ARBA" id="ARBA00022801"/>
    </source>
</evidence>
<dbReference type="GO" id="GO:0003724">
    <property type="term" value="F:RNA helicase activity"/>
    <property type="evidence" value="ECO:0007669"/>
    <property type="project" value="UniProtKB-EC"/>
</dbReference>
<comment type="similarity">
    <text evidence="7 11">Belongs to the DEAD box helicase family.</text>
</comment>
<reference evidence="15 16" key="1">
    <citation type="journal article" date="2014" name="BMC Genomics">
        <title>A genomic perspective on a new bacterial genus and species from the Alcaligenaceae family, Basilea psittacipulmonis.</title>
        <authorList>
            <person name="Whiteson K.L."/>
            <person name="Hernandez D."/>
            <person name="Lazarevic V."/>
            <person name="Gaia N."/>
            <person name="Farinelli L."/>
            <person name="Francois P."/>
            <person name="Pilo P."/>
            <person name="Frey J."/>
            <person name="Schrenzel J."/>
        </authorList>
    </citation>
    <scope>NUCLEOTIDE SEQUENCE [LARGE SCALE GENOMIC DNA]</scope>
    <source>
        <strain evidence="15 16">DSM 24701</strain>
    </source>
</reference>
<feature type="domain" description="DEAD-box RNA helicase Q" evidence="14">
    <location>
        <begin position="8"/>
        <end position="34"/>
    </location>
</feature>
<dbReference type="GO" id="GO:0042255">
    <property type="term" value="P:ribosome assembly"/>
    <property type="evidence" value="ECO:0007669"/>
    <property type="project" value="UniProtKB-ARBA"/>
</dbReference>
<evidence type="ECO:0000256" key="6">
    <source>
        <dbReference type="ARBA" id="ARBA00022840"/>
    </source>
</evidence>
<evidence type="ECO:0000256" key="9">
    <source>
        <dbReference type="ARBA" id="ARBA00074363"/>
    </source>
</evidence>
<dbReference type="AlphaFoldDB" id="A0A077DE15"/>
<evidence type="ECO:0000256" key="10">
    <source>
        <dbReference type="PROSITE-ProRule" id="PRU00552"/>
    </source>
</evidence>
<dbReference type="RefSeq" id="WP_038498933.1">
    <property type="nucleotide sequence ID" value="NZ_AFWK01000052.1"/>
</dbReference>
<dbReference type="PANTHER" id="PTHR47959">
    <property type="entry name" value="ATP-DEPENDENT RNA HELICASE RHLE-RELATED"/>
    <property type="match status" value="1"/>
</dbReference>
<dbReference type="PROSITE" id="PS00039">
    <property type="entry name" value="DEAD_ATP_HELICASE"/>
    <property type="match status" value="1"/>
</dbReference>
<evidence type="ECO:0000256" key="5">
    <source>
        <dbReference type="ARBA" id="ARBA00022806"/>
    </source>
</evidence>
<evidence type="ECO:0000313" key="16">
    <source>
        <dbReference type="Proteomes" id="UP000028945"/>
    </source>
</evidence>
<evidence type="ECO:0000256" key="3">
    <source>
        <dbReference type="ARBA" id="ARBA00022741"/>
    </source>
</evidence>
<accession>A0A077DE15</accession>
<keyword evidence="16" id="KW-1185">Reference proteome</keyword>
<keyword evidence="5 11" id="KW-0347">Helicase</keyword>
<evidence type="ECO:0000313" key="15">
    <source>
        <dbReference type="EMBL" id="AIL32391.1"/>
    </source>
</evidence>
<evidence type="ECO:0000259" key="14">
    <source>
        <dbReference type="PROSITE" id="PS51195"/>
    </source>
</evidence>
<dbReference type="eggNOG" id="COG0513">
    <property type="taxonomic scope" value="Bacteria"/>
</dbReference>
<dbReference type="GO" id="GO:0009266">
    <property type="term" value="P:response to temperature stimulus"/>
    <property type="evidence" value="ECO:0007669"/>
    <property type="project" value="UniProtKB-ARBA"/>
</dbReference>
<evidence type="ECO:0000259" key="13">
    <source>
        <dbReference type="PROSITE" id="PS51194"/>
    </source>
</evidence>
<dbReference type="InterPro" id="IPR014014">
    <property type="entry name" value="RNA_helicase_DEAD_Q_motif"/>
</dbReference>
<dbReference type="Pfam" id="PF00271">
    <property type="entry name" value="Helicase_C"/>
    <property type="match status" value="1"/>
</dbReference>
<dbReference type="InterPro" id="IPR050079">
    <property type="entry name" value="DEAD_box_RNA_helicase"/>
</dbReference>
<dbReference type="EMBL" id="CP009238">
    <property type="protein sequence ID" value="AIL32391.1"/>
    <property type="molecule type" value="Genomic_DNA"/>
</dbReference>
<dbReference type="InterPro" id="IPR001650">
    <property type="entry name" value="Helicase_C-like"/>
</dbReference>
<dbReference type="SMART" id="SM00487">
    <property type="entry name" value="DEXDc"/>
    <property type="match status" value="1"/>
</dbReference>
<dbReference type="PROSITE" id="PS51194">
    <property type="entry name" value="HELICASE_CTER"/>
    <property type="match status" value="1"/>
</dbReference>
<dbReference type="InterPro" id="IPR014001">
    <property type="entry name" value="Helicase_ATP-bd"/>
</dbReference>
<evidence type="ECO:0000256" key="8">
    <source>
        <dbReference type="ARBA" id="ARBA00047984"/>
    </source>
</evidence>
<dbReference type="PANTHER" id="PTHR47959:SF13">
    <property type="entry name" value="ATP-DEPENDENT RNA HELICASE RHLE"/>
    <property type="match status" value="1"/>
</dbReference>
<dbReference type="PROSITE" id="PS51192">
    <property type="entry name" value="HELICASE_ATP_BIND_1"/>
    <property type="match status" value="1"/>
</dbReference>
<evidence type="ECO:0000256" key="2">
    <source>
        <dbReference type="ARBA" id="ARBA00022490"/>
    </source>
</evidence>
<dbReference type="OrthoDB" id="8520957at2"/>
<dbReference type="FunFam" id="3.40.50.300:FF:000108">
    <property type="entry name" value="ATP-dependent RNA helicase RhlE"/>
    <property type="match status" value="1"/>
</dbReference>
<dbReference type="Proteomes" id="UP000028945">
    <property type="component" value="Chromosome"/>
</dbReference>
<dbReference type="InterPro" id="IPR027417">
    <property type="entry name" value="P-loop_NTPase"/>
</dbReference>
<organism evidence="15 16">
    <name type="scientific">Basilea psittacipulmonis DSM 24701</name>
    <dbReference type="NCBI Taxonomy" id="1072685"/>
    <lineage>
        <taxon>Bacteria</taxon>
        <taxon>Pseudomonadati</taxon>
        <taxon>Pseudomonadota</taxon>
        <taxon>Betaproteobacteria</taxon>
        <taxon>Burkholderiales</taxon>
        <taxon>Alcaligenaceae</taxon>
        <taxon>Basilea</taxon>
    </lineage>
</organism>
<dbReference type="HOGENOM" id="CLU_003041_28_3_4"/>
<dbReference type="GO" id="GO:0016787">
    <property type="term" value="F:hydrolase activity"/>
    <property type="evidence" value="ECO:0007669"/>
    <property type="project" value="UniProtKB-KW"/>
</dbReference>
<name>A0A077DE15_9BURK</name>
<evidence type="ECO:0000256" key="11">
    <source>
        <dbReference type="RuleBase" id="RU000492"/>
    </source>
</evidence>
<feature type="domain" description="Helicase ATP-binding" evidence="12">
    <location>
        <begin position="37"/>
        <end position="215"/>
    </location>
</feature>
<evidence type="ECO:0000256" key="7">
    <source>
        <dbReference type="ARBA" id="ARBA00038437"/>
    </source>
</evidence>
<dbReference type="SMART" id="SM00490">
    <property type="entry name" value="HELICc"/>
    <property type="match status" value="1"/>
</dbReference>
<comment type="catalytic activity">
    <reaction evidence="8">
        <text>ATP + H2O = ADP + phosphate + H(+)</text>
        <dbReference type="Rhea" id="RHEA:13065"/>
        <dbReference type="ChEBI" id="CHEBI:15377"/>
        <dbReference type="ChEBI" id="CHEBI:15378"/>
        <dbReference type="ChEBI" id="CHEBI:30616"/>
        <dbReference type="ChEBI" id="CHEBI:43474"/>
        <dbReference type="ChEBI" id="CHEBI:456216"/>
        <dbReference type="EC" id="3.6.4.13"/>
    </reaction>
</comment>
<gene>
    <name evidence="15" type="ORF">IX83_02820</name>
</gene>
<feature type="short sequence motif" description="Q motif" evidence="10">
    <location>
        <begin position="8"/>
        <end position="34"/>
    </location>
</feature>
<keyword evidence="2" id="KW-0963">Cytoplasm</keyword>
<sequence>MPSISSTETFSAFNLHPLILKAIEAYTHPTPIQQQAIPIILKGLDVMGAAQTGTGKTAAFALPLLERLMPFANSSTSPAKHPVRALILTPTRELAEQVYENIKEYSRYCALRAVVVYGGVDIKQQKIELQKGCEVVIATPGRLIDLLSQNVLQLSQLDILVLDEADRMLDMGFAPDLEKIQTYLPDQRQGLLFSATFSPEIRKLARRFLNQPVEINVAPQNATSENIEQIAYNVPQELKDAAVHYLICSRDLKQVIIFLNRKTSVDSLVRKLKQEGISCEAIHGDKSQLERTKTLDGFKTGDIQVLVATDVAARGLDVAKLPAVINVDLPLNPEDYVHRIGRTGRAGEKGIAISLVDEADKTSLSEVCRVIGKEIPLTQLTIPSVFFYRGAARQQPIDDFYYRPYQASESPKETPAKPISKLNKKDTKQMFLPVLLGGKGLSRKA</sequence>
<dbReference type="Gene3D" id="3.40.50.300">
    <property type="entry name" value="P-loop containing nucleotide triphosphate hydrolases"/>
    <property type="match status" value="2"/>
</dbReference>
<dbReference type="GO" id="GO:0005524">
    <property type="term" value="F:ATP binding"/>
    <property type="evidence" value="ECO:0007669"/>
    <property type="project" value="UniProtKB-KW"/>
</dbReference>
<dbReference type="Pfam" id="PF00270">
    <property type="entry name" value="DEAD"/>
    <property type="match status" value="1"/>
</dbReference>
<protein>
    <recommendedName>
        <fullName evidence="9">DEAD-box ATP-dependent RNA helicase RhpA</fullName>
        <ecNumber evidence="1">3.6.4.13</ecNumber>
    </recommendedName>
</protein>